<comment type="PTM">
    <text evidence="10">The alpha and beta chains are autoproteolytically processed from a single precursor protein within the mitochondrion.</text>
</comment>
<dbReference type="STRING" id="857342.A0A2T3AT83"/>
<dbReference type="FunFam" id="3.60.70.12:FF:000001">
    <property type="entry name" value="Arginine biosynthesis bifunctional protein ArgJ, chloroplastic"/>
    <property type="match status" value="1"/>
</dbReference>
<dbReference type="GO" id="GO:0005759">
    <property type="term" value="C:mitochondrial matrix"/>
    <property type="evidence" value="ECO:0007669"/>
    <property type="project" value="UniProtKB-SubCell"/>
</dbReference>
<comment type="catalytic activity">
    <reaction evidence="10">
        <text>L-glutamate + acetyl-CoA = N-acetyl-L-glutamate + CoA + H(+)</text>
        <dbReference type="Rhea" id="RHEA:24292"/>
        <dbReference type="ChEBI" id="CHEBI:15378"/>
        <dbReference type="ChEBI" id="CHEBI:29985"/>
        <dbReference type="ChEBI" id="CHEBI:44337"/>
        <dbReference type="ChEBI" id="CHEBI:57287"/>
        <dbReference type="ChEBI" id="CHEBI:57288"/>
        <dbReference type="EC" id="2.3.1.1"/>
    </reaction>
</comment>
<dbReference type="EMBL" id="KZ679016">
    <property type="protein sequence ID" value="PSS10690.1"/>
    <property type="molecule type" value="Genomic_DNA"/>
</dbReference>
<dbReference type="OrthoDB" id="4199794at2759"/>
<feature type="binding site" evidence="10">
    <location>
        <position position="207"/>
    </location>
    <ligand>
        <name>substrate</name>
    </ligand>
</feature>
<dbReference type="Pfam" id="PF01960">
    <property type="entry name" value="ArgJ"/>
    <property type="match status" value="1"/>
</dbReference>
<dbReference type="GeneID" id="36571051"/>
<dbReference type="EC" id="2.3.1.35" evidence="10"/>
<comment type="function">
    <text evidence="10">Catalyzes two activities which are involved in the cyclic version of arginine biosynthesis: the synthesis of acetylglutamate from glutamate and acetyl-CoA, and of ornithine by transacetylation between acetylornithine and glutamate.</text>
</comment>
<evidence type="ECO:0000256" key="2">
    <source>
        <dbReference type="ARBA" id="ARBA00006774"/>
    </source>
</evidence>
<dbReference type="GO" id="GO:0006592">
    <property type="term" value="P:ornithine biosynthetic process"/>
    <property type="evidence" value="ECO:0007669"/>
    <property type="project" value="TreeGrafter"/>
</dbReference>
<keyword evidence="9 10" id="KW-0012">Acyltransferase</keyword>
<feature type="chain" id="PRO_5023302130" description="Arginine biosynthesis bifunctional protein ArgJ beta chain" evidence="10">
    <location>
        <begin position="247"/>
        <end position="478"/>
    </location>
</feature>
<dbReference type="PANTHER" id="PTHR23100">
    <property type="entry name" value="ARGININE BIOSYNTHESIS BIFUNCTIONAL PROTEIN ARGJ"/>
    <property type="match status" value="1"/>
</dbReference>
<dbReference type="AlphaFoldDB" id="A0A2T3AT83"/>
<evidence type="ECO:0000256" key="6">
    <source>
        <dbReference type="ARBA" id="ARBA00022813"/>
    </source>
</evidence>
<dbReference type="RefSeq" id="XP_024717869.1">
    <property type="nucleotide sequence ID" value="XM_024862970.1"/>
</dbReference>
<feature type="binding site" evidence="10">
    <location>
        <position position="473"/>
    </location>
    <ligand>
        <name>substrate</name>
    </ligand>
</feature>
<evidence type="ECO:0000256" key="10">
    <source>
        <dbReference type="HAMAP-Rule" id="MF_03124"/>
    </source>
</evidence>
<gene>
    <name evidence="12" type="ORF">M430DRAFT_145763</name>
</gene>
<keyword evidence="13" id="KW-1185">Reference proteome</keyword>
<feature type="binding site" evidence="10">
    <location>
        <position position="334"/>
    </location>
    <ligand>
        <name>substrate</name>
    </ligand>
</feature>
<dbReference type="HAMAP" id="MF_01106">
    <property type="entry name" value="ArgJ"/>
    <property type="match status" value="1"/>
</dbReference>
<accession>A0A2T3AT83</accession>
<dbReference type="CDD" id="cd02152">
    <property type="entry name" value="OAT"/>
    <property type="match status" value="1"/>
</dbReference>
<comment type="catalytic activity">
    <reaction evidence="10">
        <text>N(2)-acetyl-L-ornithine + L-glutamate = N-acetyl-L-glutamate + L-ornithine</text>
        <dbReference type="Rhea" id="RHEA:15349"/>
        <dbReference type="ChEBI" id="CHEBI:29985"/>
        <dbReference type="ChEBI" id="CHEBI:44337"/>
        <dbReference type="ChEBI" id="CHEBI:46911"/>
        <dbReference type="ChEBI" id="CHEBI:57805"/>
        <dbReference type="EC" id="2.3.1.35"/>
    </reaction>
</comment>
<dbReference type="GO" id="GO:0006526">
    <property type="term" value="P:L-arginine biosynthetic process"/>
    <property type="evidence" value="ECO:0007669"/>
    <property type="project" value="UniProtKB-UniRule"/>
</dbReference>
<comment type="pathway">
    <text evidence="10">Amino-acid biosynthesis; L-arginine biosynthesis; L-ornithine and N-acetyl-L-glutamate from L-glutamate and N(2)-acetyl-L-ornithine (cyclic): step 1/1.</text>
</comment>
<dbReference type="Gene3D" id="3.10.20.340">
    <property type="entry name" value="ArgJ beta chain, C-terminal domain"/>
    <property type="match status" value="1"/>
</dbReference>
<evidence type="ECO:0000256" key="9">
    <source>
        <dbReference type="ARBA" id="ARBA00023315"/>
    </source>
</evidence>
<dbReference type="FunFam" id="3.30.2330.10:FF:000001">
    <property type="entry name" value="Arginine biosynthesis bifunctional protein ArgJ, mitochondrial"/>
    <property type="match status" value="1"/>
</dbReference>
<feature type="site" description="Involved in the stabilization of negative charge on the oxyanion by the formation of the oxyanion hole" evidence="10">
    <location>
        <position position="169"/>
    </location>
</feature>
<dbReference type="GO" id="GO:0004042">
    <property type="term" value="F:L-glutamate N-acetyltransferase activity"/>
    <property type="evidence" value="ECO:0007669"/>
    <property type="project" value="UniProtKB-UniRule"/>
</dbReference>
<dbReference type="InParanoid" id="A0A2T3AT83"/>
<evidence type="ECO:0000256" key="1">
    <source>
        <dbReference type="ARBA" id="ARBA00004305"/>
    </source>
</evidence>
<sequence length="478" mass="50494">MALRSSPASAFPRLIRPTASQSQSSSSASGLRHYSAPLAGTVPPAKQKYVPTSGTYPKGFLVSGTYVGVKPANKSTPDLAFLASETPCAAAAVFTKNKFQAAPVTVSREMLKRRNNSGIRSVIVNSGCANAVTGKGGMEDAEKMGMQADKCFDAPNDGKGGSTIVMSTGVIGQRLPIQKILNKIPAAYDALGASHNHWLDAARAICTTDTFPKLISRTFSLPSSPSIEYRMAGMTKGAGMIHPNMATLLGMIATDAPVAPALLQSLLTNAVNKSFNSISIDGDTSTNDTVAVLANGAAGGNEITSESSEDYAAFQNTLTELATDLAKLVVRDGEGATKFVTIRVTESPSELVARKIASTIARSPLVKTALYGKDANWGRILCATGYSLISEPGLPINNVPEILPEKTSVSFIPTDGSPELKLLVNGEPETVDEVRAAQILEHEDLEILVRLGGGTEEAVYWTCDYSHEYITINGDYRT</sequence>
<feature type="region of interest" description="Disordered" evidence="11">
    <location>
        <begin position="1"/>
        <end position="32"/>
    </location>
</feature>
<feature type="compositionally biased region" description="Low complexity" evidence="11">
    <location>
        <begin position="19"/>
        <end position="29"/>
    </location>
</feature>
<feature type="binding site" evidence="10">
    <location>
        <position position="478"/>
    </location>
    <ligand>
        <name>substrate</name>
    </ligand>
</feature>
<feature type="site" description="Involved in the stabilization of negative charge on the oxyanion by the formation of the oxyanion hole" evidence="10">
    <location>
        <position position="168"/>
    </location>
</feature>
<keyword evidence="4 10" id="KW-0028">Amino-acid biosynthesis</keyword>
<name>A0A2T3AT83_AMORE</name>
<dbReference type="FunFam" id="3.10.20.340:FF:000002">
    <property type="entry name" value="Arginine biosynthesis bifunctional protein ArgJ, mitochondrial"/>
    <property type="match status" value="1"/>
</dbReference>
<evidence type="ECO:0000256" key="7">
    <source>
        <dbReference type="ARBA" id="ARBA00023128"/>
    </source>
</evidence>
<evidence type="ECO:0000256" key="5">
    <source>
        <dbReference type="ARBA" id="ARBA00022679"/>
    </source>
</evidence>
<feature type="binding site" evidence="10">
    <location>
        <position position="236"/>
    </location>
    <ligand>
        <name>substrate</name>
    </ligand>
</feature>
<evidence type="ECO:0000256" key="11">
    <source>
        <dbReference type="SAM" id="MobiDB-lite"/>
    </source>
</evidence>
<keyword evidence="3 10" id="KW-0055">Arginine biosynthesis</keyword>
<dbReference type="PANTHER" id="PTHR23100:SF0">
    <property type="entry name" value="ARGININE BIOSYNTHESIS BIFUNCTIONAL PROTEIN ARGJ, MITOCHONDRIAL"/>
    <property type="match status" value="1"/>
</dbReference>
<comment type="subunit">
    <text evidence="10">Heterodimer of an alpha and a beta chain.</text>
</comment>
<dbReference type="Gene3D" id="3.30.2330.10">
    <property type="entry name" value="arginine biosynthesis bifunctional protein suprefamily"/>
    <property type="match status" value="1"/>
</dbReference>
<dbReference type="InterPro" id="IPR042195">
    <property type="entry name" value="ArgJ_beta_C"/>
</dbReference>
<dbReference type="Proteomes" id="UP000241818">
    <property type="component" value="Unassembled WGS sequence"/>
</dbReference>
<organism evidence="12 13">
    <name type="scientific">Amorphotheca resinae ATCC 22711</name>
    <dbReference type="NCBI Taxonomy" id="857342"/>
    <lineage>
        <taxon>Eukaryota</taxon>
        <taxon>Fungi</taxon>
        <taxon>Dikarya</taxon>
        <taxon>Ascomycota</taxon>
        <taxon>Pezizomycotina</taxon>
        <taxon>Leotiomycetes</taxon>
        <taxon>Helotiales</taxon>
        <taxon>Amorphothecaceae</taxon>
        <taxon>Amorphotheca</taxon>
    </lineage>
</organism>
<dbReference type="Gene3D" id="3.60.70.12">
    <property type="entry name" value="L-amino peptidase D-ALA esterase/amidase"/>
    <property type="match status" value="1"/>
</dbReference>
<dbReference type="NCBIfam" id="TIGR00120">
    <property type="entry name" value="ArgJ"/>
    <property type="match status" value="1"/>
</dbReference>
<feature type="site" description="Cleavage; by autolysis" evidence="10">
    <location>
        <begin position="246"/>
        <end position="247"/>
    </location>
</feature>
<dbReference type="InterPro" id="IPR016117">
    <property type="entry name" value="ArgJ-like_dom_sf"/>
</dbReference>
<comment type="subcellular location">
    <subcellularLocation>
        <location evidence="1 10">Mitochondrion matrix</location>
    </subcellularLocation>
</comment>
<dbReference type="SUPFAM" id="SSF56266">
    <property type="entry name" value="DmpA/ArgJ-like"/>
    <property type="match status" value="1"/>
</dbReference>
<dbReference type="GO" id="GO:0004358">
    <property type="term" value="F:L-glutamate N-acetyltransferase activity, acting on acetyl-L-ornithine as donor"/>
    <property type="evidence" value="ECO:0007669"/>
    <property type="project" value="UniProtKB-UniRule"/>
</dbReference>
<keyword evidence="8 10" id="KW-0511">Multifunctional enzyme</keyword>
<reference evidence="12 13" key="1">
    <citation type="journal article" date="2018" name="New Phytol.">
        <title>Comparative genomics and transcriptomics depict ericoid mycorrhizal fungi as versatile saprotrophs and plant mutualists.</title>
        <authorList>
            <person name="Martino E."/>
            <person name="Morin E."/>
            <person name="Grelet G.A."/>
            <person name="Kuo A."/>
            <person name="Kohler A."/>
            <person name="Daghino S."/>
            <person name="Barry K.W."/>
            <person name="Cichocki N."/>
            <person name="Clum A."/>
            <person name="Dockter R.B."/>
            <person name="Hainaut M."/>
            <person name="Kuo R.C."/>
            <person name="LaButti K."/>
            <person name="Lindahl B.D."/>
            <person name="Lindquist E.A."/>
            <person name="Lipzen A."/>
            <person name="Khouja H.R."/>
            <person name="Magnuson J."/>
            <person name="Murat C."/>
            <person name="Ohm R.A."/>
            <person name="Singer S.W."/>
            <person name="Spatafora J.W."/>
            <person name="Wang M."/>
            <person name="Veneault-Fourrey C."/>
            <person name="Henrissat B."/>
            <person name="Grigoriev I.V."/>
            <person name="Martin F.M."/>
            <person name="Perotto S."/>
        </authorList>
    </citation>
    <scope>NUCLEOTIDE SEQUENCE [LARGE SCALE GENOMIC DNA]</scope>
    <source>
        <strain evidence="12 13">ATCC 22711</strain>
    </source>
</reference>
<comment type="pathway">
    <text evidence="10">Amino-acid biosynthesis; L-arginine biosynthesis; N(2)-acetyl-L-ornithine from L-glutamate: step 1/4.</text>
</comment>
<evidence type="ECO:0000256" key="4">
    <source>
        <dbReference type="ARBA" id="ARBA00022605"/>
    </source>
</evidence>
<evidence type="ECO:0000313" key="13">
    <source>
        <dbReference type="Proteomes" id="UP000241818"/>
    </source>
</evidence>
<dbReference type="UniPathway" id="UPA00068">
    <property type="reaction ID" value="UER00106"/>
</dbReference>
<dbReference type="EC" id="2.3.1.1" evidence="10"/>
<evidence type="ECO:0000256" key="8">
    <source>
        <dbReference type="ARBA" id="ARBA00023268"/>
    </source>
</evidence>
<evidence type="ECO:0000256" key="3">
    <source>
        <dbReference type="ARBA" id="ARBA00022571"/>
    </source>
</evidence>
<evidence type="ECO:0000313" key="12">
    <source>
        <dbReference type="EMBL" id="PSS10690.1"/>
    </source>
</evidence>
<proteinExistence type="inferred from homology"/>
<keyword evidence="6 10" id="KW-0068">Autocatalytic cleavage</keyword>
<keyword evidence="7 10" id="KW-0496">Mitochondrion</keyword>
<dbReference type="NCBIfam" id="NF003802">
    <property type="entry name" value="PRK05388.1"/>
    <property type="match status" value="1"/>
</dbReference>
<comment type="similarity">
    <text evidence="2 10">Belongs to the ArgJ family.</text>
</comment>
<dbReference type="FunCoup" id="A0A2T3AT83">
    <property type="interactions" value="285"/>
</dbReference>
<feature type="binding site" evidence="10">
    <location>
        <position position="247"/>
    </location>
    <ligand>
        <name>substrate</name>
    </ligand>
</feature>
<feature type="active site" description="Nucleophile" evidence="10">
    <location>
        <position position="247"/>
    </location>
</feature>
<keyword evidence="5 10" id="KW-0808">Transferase</keyword>
<feature type="chain" id="PRO_5023302129" description="Arginine biosynthesis bifunctional protein ArgJ alpha chain" evidence="10">
    <location>
        <begin position="1"/>
        <end position="246"/>
    </location>
</feature>
<protein>
    <recommendedName>
        <fullName evidence="10">Arginine biosynthesis bifunctional protein ArgJ, mitochondrial</fullName>
    </recommendedName>
    <domain>
        <recommendedName>
            <fullName evidence="10">Glutamate N-acetyltransferase</fullName>
            <shortName evidence="10">GAT</shortName>
            <ecNumber evidence="10">2.3.1.35</ecNumber>
        </recommendedName>
        <alternativeName>
            <fullName evidence="10">Ornithine acetyltransferase</fullName>
            <shortName evidence="10">OATase</shortName>
        </alternativeName>
        <alternativeName>
            <fullName evidence="10">Ornithine transacetylase</fullName>
        </alternativeName>
    </domain>
    <domain>
        <recommendedName>
            <fullName evidence="10">Amino-acid acetyltransferase</fullName>
            <ecNumber evidence="10">2.3.1.1</ecNumber>
        </recommendedName>
        <alternativeName>
            <fullName evidence="10">N-acetylglutamate synthase</fullName>
            <shortName evidence="10">AGS</shortName>
        </alternativeName>
    </domain>
    <component>
        <recommendedName>
            <fullName evidence="10">Arginine biosynthesis bifunctional protein ArgJ alpha chain</fullName>
        </recommendedName>
    </component>
    <component>
        <recommendedName>
            <fullName evidence="10">Arginine biosynthesis bifunctional protein ArgJ beta chain</fullName>
        </recommendedName>
    </component>
</protein>
<dbReference type="InterPro" id="IPR002813">
    <property type="entry name" value="Arg_biosynth_ArgJ"/>
</dbReference>